<dbReference type="Proteomes" id="UP000828390">
    <property type="component" value="Unassembled WGS sequence"/>
</dbReference>
<feature type="region of interest" description="Disordered" evidence="1">
    <location>
        <begin position="45"/>
        <end position="64"/>
    </location>
</feature>
<reference evidence="2" key="2">
    <citation type="submission" date="2020-11" db="EMBL/GenBank/DDBJ databases">
        <authorList>
            <person name="McCartney M.A."/>
            <person name="Auch B."/>
            <person name="Kono T."/>
            <person name="Mallez S."/>
            <person name="Becker A."/>
            <person name="Gohl D.M."/>
            <person name="Silverstein K.A.T."/>
            <person name="Koren S."/>
            <person name="Bechman K.B."/>
            <person name="Herman A."/>
            <person name="Abrahante J.E."/>
            <person name="Garbe J."/>
        </authorList>
    </citation>
    <scope>NUCLEOTIDE SEQUENCE</scope>
    <source>
        <strain evidence="2">Duluth1</strain>
        <tissue evidence="2">Whole animal</tissue>
    </source>
</reference>
<evidence type="ECO:0000313" key="3">
    <source>
        <dbReference type="Proteomes" id="UP000828390"/>
    </source>
</evidence>
<feature type="compositionally biased region" description="Polar residues" evidence="1">
    <location>
        <begin position="48"/>
        <end position="64"/>
    </location>
</feature>
<accession>A0A9D4LHJ8</accession>
<evidence type="ECO:0000256" key="1">
    <source>
        <dbReference type="SAM" id="MobiDB-lite"/>
    </source>
</evidence>
<organism evidence="2 3">
    <name type="scientific">Dreissena polymorpha</name>
    <name type="common">Zebra mussel</name>
    <name type="synonym">Mytilus polymorpha</name>
    <dbReference type="NCBI Taxonomy" id="45954"/>
    <lineage>
        <taxon>Eukaryota</taxon>
        <taxon>Metazoa</taxon>
        <taxon>Spiralia</taxon>
        <taxon>Lophotrochozoa</taxon>
        <taxon>Mollusca</taxon>
        <taxon>Bivalvia</taxon>
        <taxon>Autobranchia</taxon>
        <taxon>Heteroconchia</taxon>
        <taxon>Euheterodonta</taxon>
        <taxon>Imparidentia</taxon>
        <taxon>Neoheterodontei</taxon>
        <taxon>Myida</taxon>
        <taxon>Dreissenoidea</taxon>
        <taxon>Dreissenidae</taxon>
        <taxon>Dreissena</taxon>
    </lineage>
</organism>
<gene>
    <name evidence="2" type="ORF">DPMN_100577</name>
</gene>
<name>A0A9D4LHJ8_DREPO</name>
<keyword evidence="3" id="KW-1185">Reference proteome</keyword>
<reference evidence="2" key="1">
    <citation type="journal article" date="2019" name="bioRxiv">
        <title>The Genome of the Zebra Mussel, Dreissena polymorpha: A Resource for Invasive Species Research.</title>
        <authorList>
            <person name="McCartney M.A."/>
            <person name="Auch B."/>
            <person name="Kono T."/>
            <person name="Mallez S."/>
            <person name="Zhang Y."/>
            <person name="Obille A."/>
            <person name="Becker A."/>
            <person name="Abrahante J.E."/>
            <person name="Garbe J."/>
            <person name="Badalamenti J.P."/>
            <person name="Herman A."/>
            <person name="Mangelson H."/>
            <person name="Liachko I."/>
            <person name="Sullivan S."/>
            <person name="Sone E.D."/>
            <person name="Koren S."/>
            <person name="Silverstein K.A.T."/>
            <person name="Beckman K.B."/>
            <person name="Gohl D.M."/>
        </authorList>
    </citation>
    <scope>NUCLEOTIDE SEQUENCE</scope>
    <source>
        <strain evidence="2">Duluth1</strain>
        <tissue evidence="2">Whole animal</tissue>
    </source>
</reference>
<dbReference type="EMBL" id="JAIWYP010000003">
    <property type="protein sequence ID" value="KAH3857959.1"/>
    <property type="molecule type" value="Genomic_DNA"/>
</dbReference>
<evidence type="ECO:0000313" key="2">
    <source>
        <dbReference type="EMBL" id="KAH3857959.1"/>
    </source>
</evidence>
<dbReference type="AlphaFoldDB" id="A0A9D4LHJ8"/>
<protein>
    <submittedName>
        <fullName evidence="2">Uncharacterized protein</fullName>
    </submittedName>
</protein>
<proteinExistence type="predicted"/>
<comment type="caution">
    <text evidence="2">The sequence shown here is derived from an EMBL/GenBank/DDBJ whole genome shotgun (WGS) entry which is preliminary data.</text>
</comment>
<sequence length="75" mass="8443">MWTSQLPKLTEPWDLFDVTLATAAKKSRALPTQLWSDQHLSIHPQYGIPNSSKDPDTQTLTGPTQSCETCEFCLH</sequence>